<evidence type="ECO:0000256" key="5">
    <source>
        <dbReference type="ARBA" id="ARBA00022737"/>
    </source>
</evidence>
<dbReference type="EMBL" id="KB445551">
    <property type="protein sequence ID" value="EMD00127.1"/>
    <property type="molecule type" value="Genomic_DNA"/>
</dbReference>
<keyword evidence="5" id="KW-0677">Repeat</keyword>
<dbReference type="GeneID" id="19107436"/>
<dbReference type="InterPro" id="IPR031127">
    <property type="entry name" value="E3_UB_ligase_RBR"/>
</dbReference>
<dbReference type="eggNOG" id="KOG1812">
    <property type="taxonomic scope" value="Eukaryota"/>
</dbReference>
<dbReference type="Pfam" id="PF01485">
    <property type="entry name" value="IBR"/>
    <property type="match status" value="2"/>
</dbReference>
<dbReference type="EC" id="2.3.2.31" evidence="2"/>
<evidence type="ECO:0000256" key="7">
    <source>
        <dbReference type="ARBA" id="ARBA00022786"/>
    </source>
</evidence>
<evidence type="ECO:0000313" key="10">
    <source>
        <dbReference type="EMBL" id="EMD00127.1"/>
    </source>
</evidence>
<dbReference type="KEGG" id="bcom:BAUCODRAFT_119717"/>
<dbReference type="PROSITE" id="PS51873">
    <property type="entry name" value="TRIAD"/>
    <property type="match status" value="1"/>
</dbReference>
<sequence>MANGEEAVAKVVKQSRCVTCIEFFGPDHCYQVSCEHFYCNGCLDDLFRSCLVDVSLYPPRCCRETISFDEIKTLLSLNIRADFLVKKEELDDDKKLYCKEPRCSAYIPHGNRTPISGTCPACTTTRCISCEEAPHEGTCEEKKESQEVHELAEKEGWRSCPACSALIELTIGCNHMTCRCSAQFCYICRLRWKTCTCPQWDENRLMARAHDVAHHEDPFAGADAVAAAARNPRERPECDHDSWARINESGLQSEECRDHLPRYIYRCRQCAIQACSRCRLNRL</sequence>
<name>M2MTB4_BAUPA</name>
<keyword evidence="8" id="KW-0862">Zinc</keyword>
<keyword evidence="3" id="KW-0808">Transferase</keyword>
<dbReference type="SUPFAM" id="SSF57850">
    <property type="entry name" value="RING/U-box"/>
    <property type="match status" value="1"/>
</dbReference>
<dbReference type="InterPro" id="IPR017907">
    <property type="entry name" value="Znf_RING_CS"/>
</dbReference>
<dbReference type="RefSeq" id="XP_007672627.1">
    <property type="nucleotide sequence ID" value="XM_007674437.1"/>
</dbReference>
<evidence type="ECO:0000256" key="6">
    <source>
        <dbReference type="ARBA" id="ARBA00022771"/>
    </source>
</evidence>
<dbReference type="Proteomes" id="UP000011761">
    <property type="component" value="Unassembled WGS sequence"/>
</dbReference>
<evidence type="ECO:0000256" key="2">
    <source>
        <dbReference type="ARBA" id="ARBA00012251"/>
    </source>
</evidence>
<evidence type="ECO:0000256" key="1">
    <source>
        <dbReference type="ARBA" id="ARBA00001798"/>
    </source>
</evidence>
<keyword evidence="4" id="KW-0479">Metal-binding</keyword>
<dbReference type="OrthoDB" id="9977870at2759"/>
<comment type="catalytic activity">
    <reaction evidence="1">
        <text>[E2 ubiquitin-conjugating enzyme]-S-ubiquitinyl-L-cysteine + [acceptor protein]-L-lysine = [E2 ubiquitin-conjugating enzyme]-L-cysteine + [acceptor protein]-N(6)-ubiquitinyl-L-lysine.</text>
        <dbReference type="EC" id="2.3.2.31"/>
    </reaction>
</comment>
<reference evidence="10 11" key="1">
    <citation type="journal article" date="2012" name="PLoS Pathog.">
        <title>Diverse lifestyles and strategies of plant pathogenesis encoded in the genomes of eighteen Dothideomycetes fungi.</title>
        <authorList>
            <person name="Ohm R.A."/>
            <person name="Feau N."/>
            <person name="Henrissat B."/>
            <person name="Schoch C.L."/>
            <person name="Horwitz B.A."/>
            <person name="Barry K.W."/>
            <person name="Condon B.J."/>
            <person name="Copeland A.C."/>
            <person name="Dhillon B."/>
            <person name="Glaser F."/>
            <person name="Hesse C.N."/>
            <person name="Kosti I."/>
            <person name="LaButti K."/>
            <person name="Lindquist E.A."/>
            <person name="Lucas S."/>
            <person name="Salamov A.A."/>
            <person name="Bradshaw R.E."/>
            <person name="Ciuffetti L."/>
            <person name="Hamelin R.C."/>
            <person name="Kema G.H.J."/>
            <person name="Lawrence C."/>
            <person name="Scott J.A."/>
            <person name="Spatafora J.W."/>
            <person name="Turgeon B.G."/>
            <person name="de Wit P.J.G.M."/>
            <person name="Zhong S."/>
            <person name="Goodwin S.B."/>
            <person name="Grigoriev I.V."/>
        </authorList>
    </citation>
    <scope>NUCLEOTIDE SEQUENCE [LARGE SCALE GENOMIC DNA]</scope>
    <source>
        <strain evidence="10 11">UAMH 10762</strain>
    </source>
</reference>
<keyword evidence="6" id="KW-0863">Zinc-finger</keyword>
<keyword evidence="11" id="KW-1185">Reference proteome</keyword>
<evidence type="ECO:0000256" key="8">
    <source>
        <dbReference type="ARBA" id="ARBA00022833"/>
    </source>
</evidence>
<dbReference type="GO" id="GO:0016567">
    <property type="term" value="P:protein ubiquitination"/>
    <property type="evidence" value="ECO:0007669"/>
    <property type="project" value="InterPro"/>
</dbReference>
<dbReference type="PROSITE" id="PS00518">
    <property type="entry name" value="ZF_RING_1"/>
    <property type="match status" value="1"/>
</dbReference>
<evidence type="ECO:0000256" key="4">
    <source>
        <dbReference type="ARBA" id="ARBA00022723"/>
    </source>
</evidence>
<dbReference type="CDD" id="cd22584">
    <property type="entry name" value="Rcat_RBR_unk"/>
    <property type="match status" value="1"/>
</dbReference>
<feature type="domain" description="RING-type" evidence="9">
    <location>
        <begin position="13"/>
        <end position="201"/>
    </location>
</feature>
<gene>
    <name evidence="10" type="ORF">BAUCODRAFT_119717</name>
</gene>
<keyword evidence="7" id="KW-0833">Ubl conjugation pathway</keyword>
<dbReference type="SMART" id="SM00647">
    <property type="entry name" value="IBR"/>
    <property type="match status" value="2"/>
</dbReference>
<dbReference type="InterPro" id="IPR044066">
    <property type="entry name" value="TRIAD_supradom"/>
</dbReference>
<organism evidence="10 11">
    <name type="scientific">Baudoinia panamericana (strain UAMH 10762)</name>
    <name type="common">Angels' share fungus</name>
    <name type="synonym">Baudoinia compniacensis (strain UAMH 10762)</name>
    <dbReference type="NCBI Taxonomy" id="717646"/>
    <lineage>
        <taxon>Eukaryota</taxon>
        <taxon>Fungi</taxon>
        <taxon>Dikarya</taxon>
        <taxon>Ascomycota</taxon>
        <taxon>Pezizomycotina</taxon>
        <taxon>Dothideomycetes</taxon>
        <taxon>Dothideomycetidae</taxon>
        <taxon>Mycosphaerellales</taxon>
        <taxon>Teratosphaeriaceae</taxon>
        <taxon>Baudoinia</taxon>
    </lineage>
</organism>
<evidence type="ECO:0000313" key="11">
    <source>
        <dbReference type="Proteomes" id="UP000011761"/>
    </source>
</evidence>
<dbReference type="PANTHER" id="PTHR11685">
    <property type="entry name" value="RBR FAMILY RING FINGER AND IBR DOMAIN-CONTAINING"/>
    <property type="match status" value="1"/>
</dbReference>
<protein>
    <recommendedName>
        <fullName evidence="2">RBR-type E3 ubiquitin transferase</fullName>
        <ecNumber evidence="2">2.3.2.31</ecNumber>
    </recommendedName>
</protein>
<dbReference type="OMA" id="ETCTICK"/>
<dbReference type="HOGENOM" id="CLU_022048_1_0_1"/>
<dbReference type="GO" id="GO:0008270">
    <property type="term" value="F:zinc ion binding"/>
    <property type="evidence" value="ECO:0007669"/>
    <property type="project" value="UniProtKB-KW"/>
</dbReference>
<dbReference type="GO" id="GO:0061630">
    <property type="term" value="F:ubiquitin protein ligase activity"/>
    <property type="evidence" value="ECO:0007669"/>
    <property type="project" value="UniProtKB-EC"/>
</dbReference>
<dbReference type="AlphaFoldDB" id="M2MTB4"/>
<accession>M2MTB4</accession>
<dbReference type="Gene3D" id="1.20.120.1750">
    <property type="match status" value="1"/>
</dbReference>
<evidence type="ECO:0000256" key="3">
    <source>
        <dbReference type="ARBA" id="ARBA00022679"/>
    </source>
</evidence>
<proteinExistence type="predicted"/>
<dbReference type="InterPro" id="IPR002867">
    <property type="entry name" value="IBR_dom"/>
</dbReference>
<evidence type="ECO:0000259" key="9">
    <source>
        <dbReference type="PROSITE" id="PS51873"/>
    </source>
</evidence>